<dbReference type="SUPFAM" id="SSF52266">
    <property type="entry name" value="SGNH hydrolase"/>
    <property type="match status" value="1"/>
</dbReference>
<proteinExistence type="predicted"/>
<dbReference type="InterPro" id="IPR013830">
    <property type="entry name" value="SGNH_hydro"/>
</dbReference>
<dbReference type="Gene3D" id="3.40.50.1110">
    <property type="entry name" value="SGNH hydrolase"/>
    <property type="match status" value="1"/>
</dbReference>
<protein>
    <submittedName>
        <fullName evidence="4">SGNH/GDSL hydrolase family protein</fullName>
        <ecNumber evidence="4">3.1.-.-</ecNumber>
    </submittedName>
</protein>
<dbReference type="Pfam" id="PF13472">
    <property type="entry name" value="Lipase_GDSL_2"/>
    <property type="match status" value="1"/>
</dbReference>
<keyword evidence="4" id="KW-0378">Hydrolase</keyword>
<sequence length="351" mass="35045">MSSSSSSPDRASRRPAPRPAPRTTPRAALLAAGAAAALALGACAADDDNAAANPTPTGSTTAVDDNTDAVARSGSGSATGSGPGATPAYSRYVALGDSFAAFGPVDAPTTGPSRCYRSTRNYPALVAERLGGGPSGDVASARPGGPGAVEFVDATCGGARTRDMIGAQRPDIPAQFAALTADTDLVTLSIGGNDIGFGDIAGCVTNARADTGAPCRDRLEALVTDALAALPDALDAVYGRVDELAPEARVVTTGYMPLVPAHGDCGFVSAMAPGDVTWTRQVTERINLLVADAAERAGAEPVMPVDAADHHACAPAGERYTDFTGAGTGSHPMHPTAEGQAAMADAVTAVL</sequence>
<dbReference type="InterPro" id="IPR037460">
    <property type="entry name" value="SEST-like"/>
</dbReference>
<dbReference type="PANTHER" id="PTHR37981">
    <property type="entry name" value="LIPASE 2"/>
    <property type="match status" value="1"/>
</dbReference>
<comment type="caution">
    <text evidence="4">The sequence shown here is derived from an EMBL/GenBank/DDBJ whole genome shotgun (WGS) entry which is preliminary data.</text>
</comment>
<evidence type="ECO:0000313" key="5">
    <source>
        <dbReference type="Proteomes" id="UP001595836"/>
    </source>
</evidence>
<keyword evidence="5" id="KW-1185">Reference proteome</keyword>
<reference evidence="5" key="1">
    <citation type="journal article" date="2019" name="Int. J. Syst. Evol. Microbiol.">
        <title>The Global Catalogue of Microorganisms (GCM) 10K type strain sequencing project: providing services to taxonomists for standard genome sequencing and annotation.</title>
        <authorList>
            <consortium name="The Broad Institute Genomics Platform"/>
            <consortium name="The Broad Institute Genome Sequencing Center for Infectious Disease"/>
            <person name="Wu L."/>
            <person name="Ma J."/>
        </authorList>
    </citation>
    <scope>NUCLEOTIDE SEQUENCE [LARGE SCALE GENOMIC DNA]</scope>
    <source>
        <strain evidence="5">JCM 11882</strain>
    </source>
</reference>
<dbReference type="GO" id="GO:0016787">
    <property type="term" value="F:hydrolase activity"/>
    <property type="evidence" value="ECO:0007669"/>
    <property type="project" value="UniProtKB-KW"/>
</dbReference>
<accession>A0ABV9PMZ4</accession>
<evidence type="ECO:0000256" key="2">
    <source>
        <dbReference type="SAM" id="SignalP"/>
    </source>
</evidence>
<name>A0ABV9PMZ4_9ACTN</name>
<feature type="region of interest" description="Disordered" evidence="1">
    <location>
        <begin position="51"/>
        <end position="85"/>
    </location>
</feature>
<dbReference type="InterPro" id="IPR036514">
    <property type="entry name" value="SGNH_hydro_sf"/>
</dbReference>
<evidence type="ECO:0000256" key="1">
    <source>
        <dbReference type="SAM" id="MobiDB-lite"/>
    </source>
</evidence>
<dbReference type="Proteomes" id="UP001595836">
    <property type="component" value="Unassembled WGS sequence"/>
</dbReference>
<feature type="chain" id="PRO_5045102457" evidence="2">
    <location>
        <begin position="45"/>
        <end position="351"/>
    </location>
</feature>
<dbReference type="RefSeq" id="WP_344988306.1">
    <property type="nucleotide sequence ID" value="NZ_BAABCD010000005.1"/>
</dbReference>
<evidence type="ECO:0000313" key="4">
    <source>
        <dbReference type="EMBL" id="MFC4753769.1"/>
    </source>
</evidence>
<dbReference type="CDD" id="cd01823">
    <property type="entry name" value="SEST_like"/>
    <property type="match status" value="1"/>
</dbReference>
<dbReference type="EC" id="3.1.-.-" evidence="4"/>
<dbReference type="EMBL" id="JBHSHP010000008">
    <property type="protein sequence ID" value="MFC4753769.1"/>
    <property type="molecule type" value="Genomic_DNA"/>
</dbReference>
<feature type="signal peptide" evidence="2">
    <location>
        <begin position="1"/>
        <end position="44"/>
    </location>
</feature>
<feature type="region of interest" description="Disordered" evidence="1">
    <location>
        <begin position="1"/>
        <end position="25"/>
    </location>
</feature>
<dbReference type="PANTHER" id="PTHR37981:SF1">
    <property type="entry name" value="SGNH HYDROLASE-TYPE ESTERASE DOMAIN-CONTAINING PROTEIN"/>
    <property type="match status" value="1"/>
</dbReference>
<organism evidence="4 5">
    <name type="scientific">Dietzia aurantiaca</name>
    <dbReference type="NCBI Taxonomy" id="983873"/>
    <lineage>
        <taxon>Bacteria</taxon>
        <taxon>Bacillati</taxon>
        <taxon>Actinomycetota</taxon>
        <taxon>Actinomycetes</taxon>
        <taxon>Mycobacteriales</taxon>
        <taxon>Dietziaceae</taxon>
        <taxon>Dietzia</taxon>
    </lineage>
</organism>
<keyword evidence="2" id="KW-0732">Signal</keyword>
<feature type="domain" description="SGNH hydrolase-type esterase" evidence="3">
    <location>
        <begin position="94"/>
        <end position="342"/>
    </location>
</feature>
<evidence type="ECO:0000259" key="3">
    <source>
        <dbReference type="Pfam" id="PF13472"/>
    </source>
</evidence>
<gene>
    <name evidence="4" type="ORF">ACFO7U_03105</name>
</gene>